<dbReference type="PROSITE" id="PS51257">
    <property type="entry name" value="PROKAR_LIPOPROTEIN"/>
    <property type="match status" value="1"/>
</dbReference>
<keyword evidence="5" id="KW-1185">Reference proteome</keyword>
<dbReference type="InterPro" id="IPR058488">
    <property type="entry name" value="DUF8175"/>
</dbReference>
<dbReference type="OrthoDB" id="4428031at2"/>
<keyword evidence="2" id="KW-0732">Signal</keyword>
<feature type="signal peptide" evidence="2">
    <location>
        <begin position="1"/>
        <end position="24"/>
    </location>
</feature>
<dbReference type="STRING" id="218140.BPSY_0234"/>
<feature type="domain" description="DUF8175" evidence="3">
    <location>
        <begin position="38"/>
        <end position="236"/>
    </location>
</feature>
<organism evidence="4 5">
    <name type="scientific">Bifidobacterium psychraerophilum</name>
    <dbReference type="NCBI Taxonomy" id="218140"/>
    <lineage>
        <taxon>Bacteria</taxon>
        <taxon>Bacillati</taxon>
        <taxon>Actinomycetota</taxon>
        <taxon>Actinomycetes</taxon>
        <taxon>Bifidobacteriales</taxon>
        <taxon>Bifidobacteriaceae</taxon>
        <taxon>Bifidobacterium</taxon>
    </lineage>
</organism>
<dbReference type="EMBL" id="JGZI01000002">
    <property type="protein sequence ID" value="KFI84357.1"/>
    <property type="molecule type" value="Genomic_DNA"/>
</dbReference>
<evidence type="ECO:0000256" key="2">
    <source>
        <dbReference type="SAM" id="SignalP"/>
    </source>
</evidence>
<feature type="chain" id="PRO_5038588360" description="DUF8175 domain-containing protein" evidence="2">
    <location>
        <begin position="25"/>
        <end position="241"/>
    </location>
</feature>
<evidence type="ECO:0000259" key="3">
    <source>
        <dbReference type="Pfam" id="PF26526"/>
    </source>
</evidence>
<dbReference type="GeneID" id="98299474"/>
<dbReference type="Pfam" id="PF26526">
    <property type="entry name" value="DUF8175"/>
    <property type="match status" value="1"/>
</dbReference>
<dbReference type="RefSeq" id="WP_051921373.1">
    <property type="nucleotide sequence ID" value="NZ_BAABVZ010000004.1"/>
</dbReference>
<reference evidence="4 5" key="1">
    <citation type="submission" date="2014-03" db="EMBL/GenBank/DDBJ databases">
        <title>Genomics of Bifidobacteria.</title>
        <authorList>
            <person name="Ventura M."/>
            <person name="Milani C."/>
            <person name="Lugli G.A."/>
        </authorList>
    </citation>
    <scope>NUCLEOTIDE SEQUENCE [LARGE SCALE GENOMIC DNA]</scope>
    <source>
        <strain evidence="4 5">LMG 21775</strain>
    </source>
</reference>
<dbReference type="AlphaFoldDB" id="A0A087CM57"/>
<evidence type="ECO:0000256" key="1">
    <source>
        <dbReference type="SAM" id="MobiDB-lite"/>
    </source>
</evidence>
<feature type="compositionally biased region" description="Low complexity" evidence="1">
    <location>
        <begin position="27"/>
        <end position="49"/>
    </location>
</feature>
<gene>
    <name evidence="4" type="ORF">BPSY_0234</name>
</gene>
<evidence type="ECO:0000313" key="5">
    <source>
        <dbReference type="Proteomes" id="UP000029050"/>
    </source>
</evidence>
<feature type="region of interest" description="Disordered" evidence="1">
    <location>
        <begin position="26"/>
        <end position="66"/>
    </location>
</feature>
<accession>A0A087CM57</accession>
<sequence>MRRRTITALLLLAPLALTSGCGWGGPAAAPSTGSSTSASHSSTSTDATSVQPSVCGLPGSGDSTTLTTAPHVDEWRYENQTLWPYPYAKSYGPGVVKDDGMRSCFSHDPQGALFAAANIAAMTTDQNLMSDPEHAISLFGKGSQYDRTAAKIRQLGSFPVGSASDSRGTSAGFRILDFTDSEATVDLGFVGTSAGQSVDLSIVYHLVWSDGDWKLRCEKDIPITSAVIPSFTGYTEWKVSG</sequence>
<comment type="caution">
    <text evidence="4">The sequence shown here is derived from an EMBL/GenBank/DDBJ whole genome shotgun (WGS) entry which is preliminary data.</text>
</comment>
<proteinExistence type="predicted"/>
<evidence type="ECO:0000313" key="4">
    <source>
        <dbReference type="EMBL" id="KFI84357.1"/>
    </source>
</evidence>
<name>A0A087CM57_9BIFI</name>
<dbReference type="Proteomes" id="UP000029050">
    <property type="component" value="Unassembled WGS sequence"/>
</dbReference>
<protein>
    <recommendedName>
        <fullName evidence="3">DUF8175 domain-containing protein</fullName>
    </recommendedName>
</protein>
<dbReference type="eggNOG" id="ENOG5033D9Z">
    <property type="taxonomic scope" value="Bacteria"/>
</dbReference>